<dbReference type="GO" id="GO:0016811">
    <property type="term" value="F:hydrolase activity, acting on carbon-nitrogen (but not peptide) bonds, in linear amides"/>
    <property type="evidence" value="ECO:0007669"/>
    <property type="project" value="TreeGrafter"/>
</dbReference>
<evidence type="ECO:0000313" key="1">
    <source>
        <dbReference type="EMBL" id="PZO18592.1"/>
    </source>
</evidence>
<dbReference type="PANTHER" id="PTHR12993:SF29">
    <property type="entry name" value="BLR3841 PROTEIN"/>
    <property type="match status" value="1"/>
</dbReference>
<reference evidence="1 2" key="2">
    <citation type="submission" date="2018-06" db="EMBL/GenBank/DDBJ databases">
        <title>Metagenomic assembly of (sub)arctic Cyanobacteria and their associated microbiome from non-axenic cultures.</title>
        <authorList>
            <person name="Baurain D."/>
        </authorList>
    </citation>
    <scope>NUCLEOTIDE SEQUENCE [LARGE SCALE GENOMIC DNA]</scope>
    <source>
        <strain evidence="1">ULC129bin1</strain>
    </source>
</reference>
<dbReference type="AlphaFoldDB" id="A0A2W4UDC5"/>
<name>A0A2W4UDC5_9CYAN</name>
<dbReference type="PANTHER" id="PTHR12993">
    <property type="entry name" value="N-ACETYLGLUCOSAMINYL-PHOSPHATIDYLINOSITOL DE-N-ACETYLASE-RELATED"/>
    <property type="match status" value="1"/>
</dbReference>
<dbReference type="InterPro" id="IPR024078">
    <property type="entry name" value="LmbE-like_dom_sf"/>
</dbReference>
<dbReference type="InterPro" id="IPR003737">
    <property type="entry name" value="GlcNAc_PI_deacetylase-related"/>
</dbReference>
<dbReference type="SUPFAM" id="SSF102588">
    <property type="entry name" value="LmbE-like"/>
    <property type="match status" value="1"/>
</dbReference>
<gene>
    <name evidence="1" type="ORF">DCF25_09570</name>
</gene>
<dbReference type="EMBL" id="QBMC01000053">
    <property type="protein sequence ID" value="PZO18592.1"/>
    <property type="molecule type" value="Genomic_DNA"/>
</dbReference>
<accession>A0A2W4UDC5</accession>
<proteinExistence type="predicted"/>
<sequence length="241" mass="27048">MAVETSTLPIKTIHHLLSYRQVVVVAPHPDDETLGCGGAIALLRQHNIPVQVLVISDGTQSHPSSKRFPAKKLRAVRESEAISALKILGVATDSVTFFQWPDTAVPQLGERNFLRAVEQCDRALQSTSPDLVFMPWQFDQHCDHQATWQIVHHCLQSWQPPPRQLMYSIWGDRAAGLPTLPAGETGWRLDISQVEDTKRQAAMAHRSQTTDLINDDPNGFRLTAEMLNNLISPYETYLESH</sequence>
<organism evidence="1 2">
    <name type="scientific">Leptolyngbya foveolarum</name>
    <dbReference type="NCBI Taxonomy" id="47253"/>
    <lineage>
        <taxon>Bacteria</taxon>
        <taxon>Bacillati</taxon>
        <taxon>Cyanobacteriota</taxon>
        <taxon>Cyanophyceae</taxon>
        <taxon>Leptolyngbyales</taxon>
        <taxon>Leptolyngbyaceae</taxon>
        <taxon>Leptolyngbya group</taxon>
        <taxon>Leptolyngbya</taxon>
    </lineage>
</organism>
<evidence type="ECO:0000313" key="2">
    <source>
        <dbReference type="Proteomes" id="UP000249354"/>
    </source>
</evidence>
<protein>
    <submittedName>
        <fullName evidence="1">PIG-L domain-containing protein</fullName>
    </submittedName>
</protein>
<reference evidence="2" key="1">
    <citation type="submission" date="2018-04" db="EMBL/GenBank/DDBJ databases">
        <authorList>
            <person name="Cornet L."/>
        </authorList>
    </citation>
    <scope>NUCLEOTIDE SEQUENCE [LARGE SCALE GENOMIC DNA]</scope>
</reference>
<dbReference type="Proteomes" id="UP000249354">
    <property type="component" value="Unassembled WGS sequence"/>
</dbReference>
<dbReference type="Pfam" id="PF02585">
    <property type="entry name" value="PIG-L"/>
    <property type="match status" value="1"/>
</dbReference>
<dbReference type="Gene3D" id="3.40.50.10320">
    <property type="entry name" value="LmbE-like"/>
    <property type="match status" value="1"/>
</dbReference>
<comment type="caution">
    <text evidence="1">The sequence shown here is derived from an EMBL/GenBank/DDBJ whole genome shotgun (WGS) entry which is preliminary data.</text>
</comment>